<dbReference type="Gene3D" id="3.40.462.20">
    <property type="match status" value="1"/>
</dbReference>
<evidence type="ECO:0000256" key="1">
    <source>
        <dbReference type="ARBA" id="ARBA00001974"/>
    </source>
</evidence>
<dbReference type="InterPro" id="IPR016169">
    <property type="entry name" value="FAD-bd_PCMH_sub2"/>
</dbReference>
<comment type="similarity">
    <text evidence="2">Belongs to the oxygen-dependent FAD-linked oxidoreductase family.</text>
</comment>
<keyword evidence="3" id="KW-0285">Flavoprotein</keyword>
<organism evidence="7 8">
    <name type="scientific">Phialophora macrospora</name>
    <dbReference type="NCBI Taxonomy" id="1851006"/>
    <lineage>
        <taxon>Eukaryota</taxon>
        <taxon>Fungi</taxon>
        <taxon>Dikarya</taxon>
        <taxon>Ascomycota</taxon>
        <taxon>Pezizomycotina</taxon>
        <taxon>Eurotiomycetes</taxon>
        <taxon>Chaetothyriomycetidae</taxon>
        <taxon>Chaetothyriales</taxon>
        <taxon>Herpotrichiellaceae</taxon>
        <taxon>Phialophora</taxon>
    </lineage>
</organism>
<dbReference type="InterPro" id="IPR036318">
    <property type="entry name" value="FAD-bd_PCMH-like_sf"/>
</dbReference>
<dbReference type="Gene3D" id="3.30.43.10">
    <property type="entry name" value="Uridine Diphospho-n-acetylenolpyruvylglucosamine Reductase, domain 2"/>
    <property type="match status" value="1"/>
</dbReference>
<dbReference type="HOGENOM" id="CLU_018354_10_0_1"/>
<dbReference type="PROSITE" id="PS51387">
    <property type="entry name" value="FAD_PCMH"/>
    <property type="match status" value="1"/>
</dbReference>
<dbReference type="STRING" id="5601.A0A0D2FK83"/>
<name>A0A0D2FK83_9EURO</name>
<reference evidence="7 8" key="1">
    <citation type="submission" date="2015-01" db="EMBL/GenBank/DDBJ databases">
        <title>The Genome Sequence of Capronia semiimmersa CBS27337.</title>
        <authorList>
            <consortium name="The Broad Institute Genomics Platform"/>
            <person name="Cuomo C."/>
            <person name="de Hoog S."/>
            <person name="Gorbushina A."/>
            <person name="Stielow B."/>
            <person name="Teixiera M."/>
            <person name="Abouelleil A."/>
            <person name="Chapman S.B."/>
            <person name="Priest M."/>
            <person name="Young S.K."/>
            <person name="Wortman J."/>
            <person name="Nusbaum C."/>
            <person name="Birren B."/>
        </authorList>
    </citation>
    <scope>NUCLEOTIDE SEQUENCE [LARGE SCALE GENOMIC DNA]</scope>
    <source>
        <strain evidence="7 8">CBS 27337</strain>
    </source>
</reference>
<evidence type="ECO:0000256" key="2">
    <source>
        <dbReference type="ARBA" id="ARBA00005466"/>
    </source>
</evidence>
<evidence type="ECO:0000256" key="5">
    <source>
        <dbReference type="ARBA" id="ARBA00023002"/>
    </source>
</evidence>
<evidence type="ECO:0000256" key="4">
    <source>
        <dbReference type="ARBA" id="ARBA00022827"/>
    </source>
</evidence>
<dbReference type="Proteomes" id="UP000054266">
    <property type="component" value="Unassembled WGS sequence"/>
</dbReference>
<protein>
    <recommendedName>
        <fullName evidence="6">FAD-binding PCMH-type domain-containing protein</fullName>
    </recommendedName>
</protein>
<feature type="domain" description="FAD-binding PCMH-type" evidence="6">
    <location>
        <begin position="41"/>
        <end position="212"/>
    </location>
</feature>
<dbReference type="GO" id="GO:0071949">
    <property type="term" value="F:FAD binding"/>
    <property type="evidence" value="ECO:0007669"/>
    <property type="project" value="InterPro"/>
</dbReference>
<dbReference type="Gene3D" id="3.30.465.10">
    <property type="match status" value="1"/>
</dbReference>
<evidence type="ECO:0000313" key="7">
    <source>
        <dbReference type="EMBL" id="KIW67170.1"/>
    </source>
</evidence>
<keyword evidence="5" id="KW-0560">Oxidoreductase</keyword>
<keyword evidence="4" id="KW-0274">FAD</keyword>
<dbReference type="InterPro" id="IPR016167">
    <property type="entry name" value="FAD-bd_PCMH_sub1"/>
</dbReference>
<accession>A0A0D2FK83</accession>
<dbReference type="PANTHER" id="PTHR42973">
    <property type="entry name" value="BINDING OXIDOREDUCTASE, PUTATIVE (AFU_ORTHOLOGUE AFUA_1G17690)-RELATED"/>
    <property type="match status" value="1"/>
</dbReference>
<dbReference type="Pfam" id="PF01565">
    <property type="entry name" value="FAD_binding_4"/>
    <property type="match status" value="1"/>
</dbReference>
<evidence type="ECO:0000313" key="8">
    <source>
        <dbReference type="Proteomes" id="UP000054266"/>
    </source>
</evidence>
<dbReference type="PANTHER" id="PTHR42973:SF39">
    <property type="entry name" value="FAD-BINDING PCMH-TYPE DOMAIN-CONTAINING PROTEIN"/>
    <property type="match status" value="1"/>
</dbReference>
<keyword evidence="8" id="KW-1185">Reference proteome</keyword>
<dbReference type="InterPro" id="IPR050416">
    <property type="entry name" value="FAD-linked_Oxidoreductase"/>
</dbReference>
<dbReference type="AlphaFoldDB" id="A0A0D2FK83"/>
<gene>
    <name evidence="7" type="ORF">PV04_06441</name>
</gene>
<dbReference type="InterPro" id="IPR006094">
    <property type="entry name" value="Oxid_FAD_bind_N"/>
</dbReference>
<evidence type="ECO:0000256" key="3">
    <source>
        <dbReference type="ARBA" id="ARBA00022630"/>
    </source>
</evidence>
<dbReference type="EMBL" id="KN846959">
    <property type="protein sequence ID" value="KIW67170.1"/>
    <property type="molecule type" value="Genomic_DNA"/>
</dbReference>
<dbReference type="InterPro" id="IPR016166">
    <property type="entry name" value="FAD-bd_PCMH"/>
</dbReference>
<dbReference type="GO" id="GO:0016491">
    <property type="term" value="F:oxidoreductase activity"/>
    <property type="evidence" value="ECO:0007669"/>
    <property type="project" value="UniProtKB-KW"/>
</dbReference>
<dbReference type="SUPFAM" id="SSF56176">
    <property type="entry name" value="FAD-binding/transporter-associated domain-like"/>
    <property type="match status" value="1"/>
</dbReference>
<evidence type="ECO:0000259" key="6">
    <source>
        <dbReference type="PROSITE" id="PS51387"/>
    </source>
</evidence>
<proteinExistence type="inferred from homology"/>
<dbReference type="Pfam" id="PF08031">
    <property type="entry name" value="BBE"/>
    <property type="match status" value="1"/>
</dbReference>
<comment type="cofactor">
    <cofactor evidence="1">
        <name>FAD</name>
        <dbReference type="ChEBI" id="CHEBI:57692"/>
    </cofactor>
</comment>
<sequence length="468" mass="50746">MGSVGPISIPVEDLRKSVKASAVLTPDSEGYEESLHRWSEAAEKRAGVVVQATSAEDVAQALLFAQNYGLEVAILGGGHSTSGSSSTEGGLVVDLTKMRQVAIDPENLTIKAQGGTIWEDVDYAAAEYGLATVGGTVNHTGVGGLTLGGGYGWLTGKYGLTIDNLLEVEVVLADGRILKASETENPDLFWGLRGAGQSLGVATSFTFRGYKQPDPVWGGLLVFKTGDLGEVIKFANWVVETTEGQSAMVLGIGAPAPARKVSVMAILFYNGKRDEARDYFAPLFALNSLVDLTSEIPYKEVNSMLNRVSTHGDRKTQKGSAFAAPLTLAQAEDILEDYRRFVTEVPDAIKTIILFEFFSQRVVNQVSQTAMSFANRGSHYSILFSTRWVGDHNDAVCRDWTRNMARKAREVLEKHKTDDGVGQYGNYDGVNTATAKDIFGVNYDRVLELKMQYDPTNVFRKGAGKFPL</sequence>
<dbReference type="InterPro" id="IPR012951">
    <property type="entry name" value="BBE"/>
</dbReference>